<dbReference type="VEuPathDB" id="VectorBase:LLONM1_005235"/>
<dbReference type="InterPro" id="IPR047115">
    <property type="entry name" value="ARSB"/>
</dbReference>
<dbReference type="PROSITE" id="PS00149">
    <property type="entry name" value="SULFATASE_2"/>
    <property type="match status" value="1"/>
</dbReference>
<evidence type="ECO:0000259" key="7">
    <source>
        <dbReference type="Pfam" id="PF00884"/>
    </source>
</evidence>
<evidence type="ECO:0000313" key="9">
    <source>
        <dbReference type="Proteomes" id="UP000092461"/>
    </source>
</evidence>
<proteinExistence type="inferred from homology"/>
<keyword evidence="3" id="KW-0479">Metal-binding</keyword>
<keyword evidence="5" id="KW-0106">Calcium</keyword>
<evidence type="ECO:0000256" key="3">
    <source>
        <dbReference type="ARBA" id="ARBA00022723"/>
    </source>
</evidence>
<organism evidence="8 9">
    <name type="scientific">Lutzomyia longipalpis</name>
    <name type="common">Sand fly</name>
    <dbReference type="NCBI Taxonomy" id="7200"/>
    <lineage>
        <taxon>Eukaryota</taxon>
        <taxon>Metazoa</taxon>
        <taxon>Ecdysozoa</taxon>
        <taxon>Arthropoda</taxon>
        <taxon>Hexapoda</taxon>
        <taxon>Insecta</taxon>
        <taxon>Pterygota</taxon>
        <taxon>Neoptera</taxon>
        <taxon>Endopterygota</taxon>
        <taxon>Diptera</taxon>
        <taxon>Nematocera</taxon>
        <taxon>Psychodoidea</taxon>
        <taxon>Psychodidae</taxon>
        <taxon>Lutzomyia</taxon>
        <taxon>Lutzomyia</taxon>
    </lineage>
</organism>
<dbReference type="InterPro" id="IPR017850">
    <property type="entry name" value="Alkaline_phosphatase_core_sf"/>
</dbReference>
<dbReference type="AlphaFoldDB" id="A0A1B0CEG6"/>
<evidence type="ECO:0000256" key="2">
    <source>
        <dbReference type="ARBA" id="ARBA00008779"/>
    </source>
</evidence>
<evidence type="ECO:0000256" key="6">
    <source>
        <dbReference type="ARBA" id="ARBA00023180"/>
    </source>
</evidence>
<dbReference type="Pfam" id="PF00884">
    <property type="entry name" value="Sulfatase"/>
    <property type="match status" value="1"/>
</dbReference>
<dbReference type="Gene3D" id="3.30.1120.10">
    <property type="match status" value="1"/>
</dbReference>
<dbReference type="PANTHER" id="PTHR10342:SF264">
    <property type="entry name" value="MIP05773P-RELATED"/>
    <property type="match status" value="1"/>
</dbReference>
<dbReference type="GO" id="GO:0008484">
    <property type="term" value="F:sulfuric ester hydrolase activity"/>
    <property type="evidence" value="ECO:0007669"/>
    <property type="project" value="InterPro"/>
</dbReference>
<protein>
    <recommendedName>
        <fullName evidence="7">Sulfatase N-terminal domain-containing protein</fullName>
    </recommendedName>
</protein>
<dbReference type="EnsemblMetazoa" id="LLOJ002736-RA">
    <property type="protein sequence ID" value="LLOJ002736-PA"/>
    <property type="gene ID" value="LLOJ002736"/>
</dbReference>
<dbReference type="Proteomes" id="UP000092461">
    <property type="component" value="Unassembled WGS sequence"/>
</dbReference>
<dbReference type="GO" id="GO:0046872">
    <property type="term" value="F:metal ion binding"/>
    <property type="evidence" value="ECO:0007669"/>
    <property type="project" value="UniProtKB-KW"/>
</dbReference>
<comment type="cofactor">
    <cofactor evidence="1">
        <name>Ca(2+)</name>
        <dbReference type="ChEBI" id="CHEBI:29108"/>
    </cofactor>
</comment>
<feature type="domain" description="Sulfatase N-terminal" evidence="7">
    <location>
        <begin position="5"/>
        <end position="315"/>
    </location>
</feature>
<evidence type="ECO:0000313" key="8">
    <source>
        <dbReference type="EnsemblMetazoa" id="LLOJ002736-PA"/>
    </source>
</evidence>
<dbReference type="InterPro" id="IPR000917">
    <property type="entry name" value="Sulfatase_N"/>
</dbReference>
<dbReference type="VEuPathDB" id="VectorBase:LLOJ002736"/>
<evidence type="ECO:0000256" key="4">
    <source>
        <dbReference type="ARBA" id="ARBA00022801"/>
    </source>
</evidence>
<accession>A0A1B0CEG6</accession>
<keyword evidence="4" id="KW-0378">Hydrolase</keyword>
<dbReference type="InterPro" id="IPR024607">
    <property type="entry name" value="Sulfatase_CS"/>
</dbReference>
<keyword evidence="6" id="KW-0325">Glycoprotein</keyword>
<dbReference type="CDD" id="cd16029">
    <property type="entry name" value="4-S"/>
    <property type="match status" value="1"/>
</dbReference>
<sequence>MGSYDISLKGSNQILTPNIDALGYQGVIFKRHYTESLCTPSRAAFLTGKSSIHIGLQSSVILSGEPRGLPIDVKILPEYLKEIGYRTHIVGKWHLGIAKKDFIPTHRGFDSHTGHLGEFIDYFDFTRMTESYTRGFDFRCNESVYRDRVGQYATDVLTDEAMKIIRNHDTTSHPLFLYLAQAAVHAGNSDKPLQALARDVDKINHIRDPRRRLYAAMVKALDRSVGEIVQALDFKGILENTIIVFFSDNGGPTEGFHSTGASNFPLRGQKDGPWEGGLLGTALIWSPFLQKRHYVSNHVIHITDWLPTFLKTAGYTWSSRSSINALDGHSIWPTLTSSRPLRDREIVHNIDTIEGYTSYYTHGWKYINGTMWEGKHDSWLGNMPYETSPEAHQYENIVMNSITWRVLNPFARMHLQPNNVKSLRRRTSFHCQKKLWFSRECKPREAPCLFNVHTDPCEVNNVAHLLPDYLNLIQRRLQYLQEIWCHHPMFLEIQKQILH</sequence>
<evidence type="ECO:0000256" key="1">
    <source>
        <dbReference type="ARBA" id="ARBA00001913"/>
    </source>
</evidence>
<name>A0A1B0CEG6_LUTLO</name>
<reference evidence="8" key="1">
    <citation type="submission" date="2020-05" db="UniProtKB">
        <authorList>
            <consortium name="EnsemblMetazoa"/>
        </authorList>
    </citation>
    <scope>IDENTIFICATION</scope>
    <source>
        <strain evidence="8">Jacobina</strain>
    </source>
</reference>
<keyword evidence="9" id="KW-1185">Reference proteome</keyword>
<dbReference type="PANTHER" id="PTHR10342">
    <property type="entry name" value="ARYLSULFATASE"/>
    <property type="match status" value="1"/>
</dbReference>
<dbReference type="Gene3D" id="3.40.720.10">
    <property type="entry name" value="Alkaline Phosphatase, subunit A"/>
    <property type="match status" value="1"/>
</dbReference>
<dbReference type="EMBL" id="AJWK01008853">
    <property type="status" value="NOT_ANNOTATED_CDS"/>
    <property type="molecule type" value="Genomic_DNA"/>
</dbReference>
<dbReference type="SUPFAM" id="SSF53649">
    <property type="entry name" value="Alkaline phosphatase-like"/>
    <property type="match status" value="1"/>
</dbReference>
<dbReference type="PROSITE" id="PS00523">
    <property type="entry name" value="SULFATASE_1"/>
    <property type="match status" value="1"/>
</dbReference>
<comment type="similarity">
    <text evidence="2">Belongs to the sulfatase family.</text>
</comment>
<evidence type="ECO:0000256" key="5">
    <source>
        <dbReference type="ARBA" id="ARBA00022837"/>
    </source>
</evidence>